<evidence type="ECO:0000256" key="11">
    <source>
        <dbReference type="ARBA" id="ARBA00016536"/>
    </source>
</evidence>
<dbReference type="EMBL" id="LR899714">
    <property type="protein sequence ID" value="CAD7241939.1"/>
    <property type="molecule type" value="Genomic_DNA"/>
</dbReference>
<dbReference type="SUPFAM" id="SSF111278">
    <property type="entry name" value="SSo0622-like"/>
    <property type="match status" value="1"/>
</dbReference>
<dbReference type="PROSITE" id="PS50219">
    <property type="entry name" value="CNH"/>
    <property type="match status" value="1"/>
</dbReference>
<evidence type="ECO:0000256" key="12">
    <source>
        <dbReference type="ARBA" id="ARBA00016662"/>
    </source>
</evidence>
<gene>
    <name evidence="25" type="ORF">DSTB1V02_LOCUS1915</name>
</gene>
<dbReference type="InterPro" id="IPR009014">
    <property type="entry name" value="Transketo_C/PFOR_II"/>
</dbReference>
<dbReference type="InterPro" id="IPR005474">
    <property type="entry name" value="Transketolase_N"/>
</dbReference>
<dbReference type="NCBIfam" id="NF004559">
    <property type="entry name" value="PRK05899.2-5"/>
    <property type="match status" value="1"/>
</dbReference>
<comment type="cofactor">
    <cofactor evidence="5">
        <name>thiamine diphosphate</name>
        <dbReference type="ChEBI" id="CHEBI:58937"/>
    </cofactor>
</comment>
<dbReference type="InterPro" id="IPR005475">
    <property type="entry name" value="Transketolase-like_Pyr-bd"/>
</dbReference>
<dbReference type="FunFam" id="3.40.50.970:FF:000033">
    <property type="entry name" value="Transketolase isoform 1"/>
    <property type="match status" value="1"/>
</dbReference>
<evidence type="ECO:0000256" key="18">
    <source>
        <dbReference type="ARBA" id="ARBA00022837"/>
    </source>
</evidence>
<dbReference type="PROSITE" id="PS00802">
    <property type="entry name" value="TRANSKETOLASE_2"/>
    <property type="match status" value="1"/>
</dbReference>
<evidence type="ECO:0000256" key="14">
    <source>
        <dbReference type="ARBA" id="ARBA00022679"/>
    </source>
</evidence>
<dbReference type="InterPro" id="IPR029061">
    <property type="entry name" value="THDP-binding"/>
</dbReference>
<dbReference type="EC" id="2.2.1.1" evidence="10"/>
<evidence type="ECO:0000256" key="4">
    <source>
        <dbReference type="ARBA" id="ARBA00001946"/>
    </source>
</evidence>
<evidence type="ECO:0000256" key="15">
    <source>
        <dbReference type="ARBA" id="ARBA00022691"/>
    </source>
</evidence>
<dbReference type="GO" id="GO:0006886">
    <property type="term" value="P:intracellular protein transport"/>
    <property type="evidence" value="ECO:0007669"/>
    <property type="project" value="UniProtKB-UniRule"/>
</dbReference>
<comment type="subunit">
    <text evidence="8">Homodimer.</text>
</comment>
<feature type="domain" description="CNH" evidence="24">
    <location>
        <begin position="130"/>
        <end position="395"/>
    </location>
</feature>
<organism evidence="25">
    <name type="scientific">Darwinula stevensoni</name>
    <dbReference type="NCBI Taxonomy" id="69355"/>
    <lineage>
        <taxon>Eukaryota</taxon>
        <taxon>Metazoa</taxon>
        <taxon>Ecdysozoa</taxon>
        <taxon>Arthropoda</taxon>
        <taxon>Crustacea</taxon>
        <taxon>Oligostraca</taxon>
        <taxon>Ostracoda</taxon>
        <taxon>Podocopa</taxon>
        <taxon>Podocopida</taxon>
        <taxon>Darwinulocopina</taxon>
        <taxon>Darwinuloidea</taxon>
        <taxon>Darwinulidae</taxon>
        <taxon>Darwinula</taxon>
    </lineage>
</organism>
<dbReference type="GO" id="GO:0032259">
    <property type="term" value="P:methylation"/>
    <property type="evidence" value="ECO:0007669"/>
    <property type="project" value="UniProtKB-KW"/>
</dbReference>
<dbReference type="Pfam" id="PF10366">
    <property type="entry name" value="Vps39_1"/>
    <property type="match status" value="1"/>
</dbReference>
<reference evidence="25" key="1">
    <citation type="submission" date="2020-11" db="EMBL/GenBank/DDBJ databases">
        <authorList>
            <person name="Tran Van P."/>
        </authorList>
    </citation>
    <scope>NUCLEOTIDE SEQUENCE</scope>
</reference>
<evidence type="ECO:0000256" key="3">
    <source>
        <dbReference type="ARBA" id="ARBA00001941"/>
    </source>
</evidence>
<dbReference type="PANTHER" id="PTHR43195">
    <property type="entry name" value="TRANSKETOLASE"/>
    <property type="match status" value="1"/>
</dbReference>
<dbReference type="FunFam" id="3.40.50.970:FF:000129">
    <property type="entry name" value="Transketolase"/>
    <property type="match status" value="1"/>
</dbReference>
<keyword evidence="20" id="KW-0786">Thiamine pyrophosphate</keyword>
<name>A0A7R9A0X2_9CRUS</name>
<comment type="similarity">
    <text evidence="7">Belongs to the transketolase family.</text>
</comment>
<keyword evidence="26" id="KW-1185">Reference proteome</keyword>
<dbReference type="PANTHER" id="PTHR43195:SF1">
    <property type="entry name" value="FI06132P-RELATED"/>
    <property type="match status" value="1"/>
</dbReference>
<dbReference type="Pfam" id="PF00780">
    <property type="entry name" value="CNH"/>
    <property type="match status" value="1"/>
</dbReference>
<keyword evidence="17" id="KW-0479">Metal-binding</keyword>
<sequence>MGVETLKQNECSYCNVFLKFEPIVLHVFCANLNSAKVLFTCALEAGLRNSGIMIGKYEKLTLAIRSSHMMEAPLVADYKVLTSEEYIQALLQEANRRMEENFLRINRFHHAICERLVQSRLHDEVKMKKPEFLLKKKKDEKKHGSDVPDTAEDKDLTADMVEKYALLGESASEKRKSVTQLNVASPIDCLLALSEGQLFVLDASDLQILGGGSRLKNLQFFCVNENPQTPDPQTIQLCGVKKKNLKVWNLGERRMLSQVGDVSLPQPPRSMAMAGSYVCLALTDEYRIFNWETGASQELFPFQEDFLHPLVTWIRRDEFMVSAPGPLGVFASVAGVSETPPIRLPEEPLAAAHREPYLLVLHSNVIAVFSLLDQKKKQQLPFAMGRGLAHLDGRLYAWSPTAVSYLRPFPINTQIQGLLANGHVEEALEMASNLGQSGMAEDEFQLMFRCIQQEGGFVEFARENFPQAKELFLMSGLDVREEVDTGLVKLLAELSPDKLVDFIQAETLKCDAEESLEWLSLYKRHHARAHLLQRLNRHSEALAIWSDLCDGQLFDPSFQGIGFLEKYIIMCHDRDIVWKYADFVFGRDPDFPVTMLIGRDPEEWPPSIIITYLSKYPQAQLKYLEHLVLEDKSEREDYHTQLALNYLSQIEKGNMERKEKEVETGRMKLRKLIALSSQFKAQLLLGRTKELGLLEEMALLYGKLGEHKKALDILVHELGDTDAARDYCLTCSDKADTDERTTRAHLLLILLQTYLNPSLDQESQMQLRGPALDLLVKHATDFNVTDVLAILPDSWRLDSVHTFLIKSIREALHSKRMLQVKRNLSQELDLHESFVHLCLTRESIIMNSSREKNLKMSDYHKPEAKSLQELRDIAHKFRIHSIQSTTAGKSGHPTSCCSMAEIMSVLFFNTMRYKVKEPRDPSSDRFILSKGHAAPILYAAWAEAGLFPTSDLLNLRKFESDLEGHPTPRLNFVDVATGSLGQGLSVAAGMAYVGKHFDKASYRVYCLIGDGESAEGSVWEALNFASHYHLDNLVAIFDVNRLGQSDPTILQHDMDVYKNRLESFGFHTLVVDGHNIEALCKAFYEASNVQGKPSAILAKTYKGKGIPNVEDKENWHGKPLGDESASAIQAIESLIANKGASTLVPKTPLKEDAAHLHNEKVQLSEPPSYEKGQLVATRLAYGTALLKLARSSPHIIALDGDTKNSTYSDKIKKEFPDRHIECYIAEQNLVGVALGAACRGRTIPFVSTFAAFFTRAFDQLRMGAISQGNIVCVGSHAGVSIGEDGPSQMALEDLAMFRSIPSATVFYPSDGVSTERAVELAANTKGIVFIRTSRPTLPNIYPNDEEFQIGKAKVVRESTSDQVLVIGACVTLAEALKAAEKLSSSGINIRVMDPFTLKPIDKDGIIKHAKECGGRIITVEDHYPEGGLGEAVMSAVALERDILVWKLAVPRIPRSGPPAVLLEHFGISADAIENAQFLHATNATDETQELLLPLFHFYLQLLSHILGENKLNGWVCLDLAITVPNGMSLVGIFPGDVLHFLDPSQGCKGHLVLRPSRKVKPEKKSNVVEETCLFHKKEIHMTITKGKQERLVLDIQTTFGIA</sequence>
<dbReference type="Pfam" id="PF00456">
    <property type="entry name" value="Transketolase_N"/>
    <property type="match status" value="1"/>
</dbReference>
<evidence type="ECO:0000313" key="26">
    <source>
        <dbReference type="Proteomes" id="UP000677054"/>
    </source>
</evidence>
<dbReference type="InterPro" id="IPR019452">
    <property type="entry name" value="VPS39/TGF_beta_rcpt-assoc_1"/>
</dbReference>
<evidence type="ECO:0000256" key="2">
    <source>
        <dbReference type="ARBA" id="ARBA00001936"/>
    </source>
</evidence>
<evidence type="ECO:0000256" key="22">
    <source>
        <dbReference type="ARBA" id="ARBA00049202"/>
    </source>
</evidence>
<dbReference type="EC" id="2.1.1.282" evidence="9"/>
<evidence type="ECO:0000256" key="10">
    <source>
        <dbReference type="ARBA" id="ARBA00013152"/>
    </source>
</evidence>
<comment type="cofactor">
    <cofactor evidence="2">
        <name>Mn(2+)</name>
        <dbReference type="ChEBI" id="CHEBI:29035"/>
    </cofactor>
</comment>
<accession>A0A7R9A0X2</accession>
<evidence type="ECO:0000256" key="20">
    <source>
        <dbReference type="ARBA" id="ARBA00023052"/>
    </source>
</evidence>
<dbReference type="CDD" id="cd02012">
    <property type="entry name" value="TPP_TK"/>
    <property type="match status" value="1"/>
</dbReference>
<dbReference type="InterPro" id="IPR049557">
    <property type="entry name" value="Transketolase_CS"/>
</dbReference>
<evidence type="ECO:0000256" key="7">
    <source>
        <dbReference type="ARBA" id="ARBA00007131"/>
    </source>
</evidence>
<dbReference type="PROSITE" id="PS00801">
    <property type="entry name" value="TRANSKETOLASE_1"/>
    <property type="match status" value="1"/>
</dbReference>
<proteinExistence type="inferred from homology"/>
<dbReference type="UniPathway" id="UPA00375"/>
<dbReference type="SUPFAM" id="SSF52922">
    <property type="entry name" value="TK C-terminal domain-like"/>
    <property type="match status" value="1"/>
</dbReference>
<comment type="function">
    <text evidence="21">Probable S-adenosyl-L-methionine-dependent methyltransferase that acts as a component of the wybutosine biosynthesis pathway. Wybutosine is a hyper modified guanosine with a tricyclic base found at the 3'-position adjacent to the anticodon of eukaryotic phenylalanine tRNA.</text>
</comment>
<dbReference type="InterPro" id="IPR051424">
    <property type="entry name" value="Transketolase-like"/>
</dbReference>
<dbReference type="SMART" id="SM00861">
    <property type="entry name" value="Transket_pyr"/>
    <property type="match status" value="1"/>
</dbReference>
<evidence type="ECO:0000256" key="1">
    <source>
        <dbReference type="ARBA" id="ARBA00001913"/>
    </source>
</evidence>
<evidence type="ECO:0000256" key="13">
    <source>
        <dbReference type="ARBA" id="ARBA00022603"/>
    </source>
</evidence>
<dbReference type="GO" id="GO:0019682">
    <property type="term" value="P:glyceraldehyde-3-phosphate metabolic process"/>
    <property type="evidence" value="ECO:0007669"/>
    <property type="project" value="UniProtKB-ARBA"/>
</dbReference>
<dbReference type="InterPro" id="IPR036602">
    <property type="entry name" value="tRNA_yW-synthesising-like_sf"/>
</dbReference>
<dbReference type="InterPro" id="IPR001180">
    <property type="entry name" value="CNH_dom"/>
</dbReference>
<dbReference type="GO" id="GO:0004802">
    <property type="term" value="F:transketolase activity"/>
    <property type="evidence" value="ECO:0007669"/>
    <property type="project" value="UniProtKB-EC"/>
</dbReference>
<comment type="cofactor">
    <cofactor evidence="4">
        <name>Mg(2+)</name>
        <dbReference type="ChEBI" id="CHEBI:18420"/>
    </cofactor>
</comment>
<dbReference type="Pfam" id="PF02676">
    <property type="entry name" value="TYW3"/>
    <property type="match status" value="1"/>
</dbReference>
<dbReference type="InterPro" id="IPR000547">
    <property type="entry name" value="Clathrin_H-chain/VPS_repeat"/>
</dbReference>
<dbReference type="Gene3D" id="3.40.50.920">
    <property type="match status" value="1"/>
</dbReference>
<evidence type="ECO:0000256" key="23">
    <source>
        <dbReference type="PROSITE-ProRule" id="PRU01006"/>
    </source>
</evidence>
<evidence type="ECO:0000313" key="25">
    <source>
        <dbReference type="EMBL" id="CAD7241939.1"/>
    </source>
</evidence>
<dbReference type="Pfam" id="PF02780">
    <property type="entry name" value="Transketolase_C"/>
    <property type="match status" value="1"/>
</dbReference>
<evidence type="ECO:0000256" key="8">
    <source>
        <dbReference type="ARBA" id="ARBA00011738"/>
    </source>
</evidence>
<evidence type="ECO:0000256" key="19">
    <source>
        <dbReference type="ARBA" id="ARBA00022842"/>
    </source>
</evidence>
<dbReference type="EMBL" id="CAJPEV010000197">
    <property type="protein sequence ID" value="CAG0882189.1"/>
    <property type="molecule type" value="Genomic_DNA"/>
</dbReference>
<dbReference type="GO" id="GO:0030976">
    <property type="term" value="F:thiamine pyrophosphate binding"/>
    <property type="evidence" value="ECO:0007669"/>
    <property type="project" value="TreeGrafter"/>
</dbReference>
<dbReference type="GO" id="GO:0016192">
    <property type="term" value="P:vesicle-mediated transport"/>
    <property type="evidence" value="ECO:0007669"/>
    <property type="project" value="InterPro"/>
</dbReference>
<evidence type="ECO:0000256" key="17">
    <source>
        <dbReference type="ARBA" id="ARBA00022723"/>
    </source>
</evidence>
<dbReference type="InterPro" id="IPR033248">
    <property type="entry name" value="Transketolase_C"/>
</dbReference>
<keyword evidence="19" id="KW-0460">Magnesium</keyword>
<dbReference type="GO" id="GO:0008168">
    <property type="term" value="F:methyltransferase activity"/>
    <property type="evidence" value="ECO:0007669"/>
    <property type="project" value="UniProtKB-KW"/>
</dbReference>
<dbReference type="PROSITE" id="PS50236">
    <property type="entry name" value="CHCR"/>
    <property type="match status" value="1"/>
</dbReference>
<keyword evidence="13" id="KW-0489">Methyltransferase</keyword>
<comment type="pathway">
    <text evidence="6">tRNA modification; wybutosine-tRNA(Phe) biosynthesis.</text>
</comment>
<keyword evidence="14" id="KW-0808">Transferase</keyword>
<dbReference type="Pfam" id="PF02779">
    <property type="entry name" value="Transket_pyr"/>
    <property type="match status" value="1"/>
</dbReference>
<evidence type="ECO:0000256" key="6">
    <source>
        <dbReference type="ARBA" id="ARBA00004797"/>
    </source>
</evidence>
<protein>
    <recommendedName>
        <fullName evidence="12">Transketolase</fullName>
        <ecNumber evidence="9">2.1.1.282</ecNumber>
        <ecNumber evidence="10">2.2.1.1</ecNumber>
    </recommendedName>
    <alternativeName>
        <fullName evidence="11">tRNA wybutosine-synthesizing protein 3 homolog</fullName>
    </alternativeName>
</protein>
<dbReference type="Gene3D" id="3.40.50.970">
    <property type="match status" value="2"/>
</dbReference>
<keyword evidence="15" id="KW-0949">S-adenosyl-L-methionine</keyword>
<dbReference type="InterPro" id="IPR020826">
    <property type="entry name" value="Transketolase_BS"/>
</dbReference>
<keyword evidence="18" id="KW-0106">Calcium</keyword>
<dbReference type="InterPro" id="IPR003827">
    <property type="entry name" value="tRNA_yW-synthesising"/>
</dbReference>
<dbReference type="Gene3D" id="3.30.1960.10">
    <property type="entry name" value="tRNA wybutosine-synthesizing-like"/>
    <property type="match status" value="1"/>
</dbReference>
<dbReference type="GO" id="GO:0005737">
    <property type="term" value="C:cytoplasm"/>
    <property type="evidence" value="ECO:0007669"/>
    <property type="project" value="UniProtKB-ARBA"/>
</dbReference>
<dbReference type="GO" id="GO:0046872">
    <property type="term" value="F:metal ion binding"/>
    <property type="evidence" value="ECO:0007669"/>
    <property type="project" value="UniProtKB-KW"/>
</dbReference>
<keyword evidence="16" id="KW-0819">tRNA processing</keyword>
<comment type="cofactor">
    <cofactor evidence="3">
        <name>Co(2+)</name>
        <dbReference type="ChEBI" id="CHEBI:48828"/>
    </cofactor>
</comment>
<evidence type="ECO:0000256" key="9">
    <source>
        <dbReference type="ARBA" id="ARBA00012750"/>
    </source>
</evidence>
<evidence type="ECO:0000259" key="24">
    <source>
        <dbReference type="PROSITE" id="PS50219"/>
    </source>
</evidence>
<comment type="catalytic activity">
    <reaction evidence="22">
        <text>4-demethyl-7-[(3S)-3-amino-3-carboxypropyl]wyosine(37) in tRNA(Phe) + S-adenosyl-L-methionine = 7-[(3S)-3-amino-3-carboxypropyl]wyosine(37) in tRNA(Phe) + S-adenosyl-L-homocysteine + H(+)</text>
        <dbReference type="Rhea" id="RHEA:36635"/>
        <dbReference type="Rhea" id="RHEA-COMP:10378"/>
        <dbReference type="Rhea" id="RHEA-COMP:10379"/>
        <dbReference type="ChEBI" id="CHEBI:15378"/>
        <dbReference type="ChEBI" id="CHEBI:57856"/>
        <dbReference type="ChEBI" id="CHEBI:59789"/>
        <dbReference type="ChEBI" id="CHEBI:73543"/>
        <dbReference type="ChEBI" id="CHEBI:73550"/>
        <dbReference type="EC" id="2.1.1.282"/>
    </reaction>
</comment>
<feature type="repeat" description="CHCR" evidence="23">
    <location>
        <begin position="593"/>
        <end position="759"/>
    </location>
</feature>
<dbReference type="OrthoDB" id="10267175at2759"/>
<evidence type="ECO:0000256" key="16">
    <source>
        <dbReference type="ARBA" id="ARBA00022694"/>
    </source>
</evidence>
<evidence type="ECO:0000256" key="5">
    <source>
        <dbReference type="ARBA" id="ARBA00001964"/>
    </source>
</evidence>
<dbReference type="Proteomes" id="UP000677054">
    <property type="component" value="Unassembled WGS sequence"/>
</dbReference>
<evidence type="ECO:0000256" key="21">
    <source>
        <dbReference type="ARBA" id="ARBA00025378"/>
    </source>
</evidence>
<comment type="cofactor">
    <cofactor evidence="1">
        <name>Ca(2+)</name>
        <dbReference type="ChEBI" id="CHEBI:29108"/>
    </cofactor>
</comment>
<dbReference type="GO" id="GO:0016050">
    <property type="term" value="P:vesicle organization"/>
    <property type="evidence" value="ECO:0007669"/>
    <property type="project" value="UniProtKB-ARBA"/>
</dbReference>
<dbReference type="GO" id="GO:0008033">
    <property type="term" value="P:tRNA processing"/>
    <property type="evidence" value="ECO:0007669"/>
    <property type="project" value="UniProtKB-KW"/>
</dbReference>
<dbReference type="SUPFAM" id="SSF52518">
    <property type="entry name" value="Thiamin diphosphate-binding fold (THDP-binding)"/>
    <property type="match status" value="2"/>
</dbReference>
<dbReference type="CDD" id="cd07033">
    <property type="entry name" value="TPP_PYR_DXS_TK_like"/>
    <property type="match status" value="1"/>
</dbReference>